<dbReference type="EMBL" id="SPNW01000033">
    <property type="protein sequence ID" value="TIA88853.1"/>
    <property type="molecule type" value="Genomic_DNA"/>
</dbReference>
<evidence type="ECO:0000256" key="1">
    <source>
        <dbReference type="ARBA" id="ARBA00004141"/>
    </source>
</evidence>
<feature type="transmembrane region" description="Helical" evidence="9">
    <location>
        <begin position="484"/>
        <end position="508"/>
    </location>
</feature>
<comment type="caution">
    <text evidence="11">The sequence shown here is derived from an EMBL/GenBank/DDBJ whole genome shotgun (WGS) entry which is preliminary data.</text>
</comment>
<dbReference type="Proteomes" id="UP000310189">
    <property type="component" value="Unassembled WGS sequence"/>
</dbReference>
<feature type="transmembrane region" description="Helical" evidence="9">
    <location>
        <begin position="227"/>
        <end position="248"/>
    </location>
</feature>
<accession>A0A4V4LT37</accession>
<evidence type="ECO:0000313" key="11">
    <source>
        <dbReference type="EMBL" id="TIA88853.1"/>
    </source>
</evidence>
<gene>
    <name evidence="11" type="ORF">E3P99_02375</name>
</gene>
<evidence type="ECO:0000256" key="4">
    <source>
        <dbReference type="ARBA" id="ARBA00022692"/>
    </source>
</evidence>
<dbReference type="InterPro" id="IPR005828">
    <property type="entry name" value="MFS_sugar_transport-like"/>
</dbReference>
<dbReference type="Pfam" id="PF00083">
    <property type="entry name" value="Sugar_tr"/>
    <property type="match status" value="1"/>
</dbReference>
<keyword evidence="5 9" id="KW-1133">Transmembrane helix</keyword>
<proteinExistence type="inferred from homology"/>
<evidence type="ECO:0000256" key="5">
    <source>
        <dbReference type="ARBA" id="ARBA00022989"/>
    </source>
</evidence>
<dbReference type="InterPro" id="IPR050360">
    <property type="entry name" value="MFS_Sugar_Transporters"/>
</dbReference>
<feature type="transmembrane region" description="Helical" evidence="9">
    <location>
        <begin position="192"/>
        <end position="212"/>
    </location>
</feature>
<feature type="domain" description="Major facilitator superfamily (MFS) profile" evidence="10">
    <location>
        <begin position="35"/>
        <end position="512"/>
    </location>
</feature>
<comment type="subcellular location">
    <subcellularLocation>
        <location evidence="1">Membrane</location>
        <topology evidence="1">Multi-pass membrane protein</topology>
    </subcellularLocation>
</comment>
<protein>
    <recommendedName>
        <fullName evidence="10">Major facilitator superfamily (MFS) profile domain-containing protein</fullName>
    </recommendedName>
</protein>
<keyword evidence="4 9" id="KW-0812">Transmembrane</keyword>
<dbReference type="PRINTS" id="PR00171">
    <property type="entry name" value="SUGRTRNSPORT"/>
</dbReference>
<evidence type="ECO:0000256" key="9">
    <source>
        <dbReference type="SAM" id="Phobius"/>
    </source>
</evidence>
<evidence type="ECO:0000256" key="6">
    <source>
        <dbReference type="ARBA" id="ARBA00023136"/>
    </source>
</evidence>
<feature type="transmembrane region" description="Helical" evidence="9">
    <location>
        <begin position="357"/>
        <end position="378"/>
    </location>
</feature>
<feature type="transmembrane region" description="Helical" evidence="9">
    <location>
        <begin position="387"/>
        <end position="410"/>
    </location>
</feature>
<reference evidence="11 12" key="1">
    <citation type="submission" date="2019-03" db="EMBL/GenBank/DDBJ databases">
        <title>Sequencing 23 genomes of Wallemia ichthyophaga.</title>
        <authorList>
            <person name="Gostincar C."/>
        </authorList>
    </citation>
    <scope>NUCLEOTIDE SEQUENCE [LARGE SCALE GENOMIC DNA]</scope>
    <source>
        <strain evidence="11 12">EXF-5753</strain>
    </source>
</reference>
<dbReference type="PANTHER" id="PTHR48022">
    <property type="entry name" value="PLASTIDIC GLUCOSE TRANSPORTER 4"/>
    <property type="match status" value="1"/>
</dbReference>
<dbReference type="FunFam" id="1.20.1250.20:FF:000061">
    <property type="entry name" value="MFS sugar transporter"/>
    <property type="match status" value="1"/>
</dbReference>
<evidence type="ECO:0000313" key="12">
    <source>
        <dbReference type="Proteomes" id="UP000310189"/>
    </source>
</evidence>
<dbReference type="InterPro" id="IPR003663">
    <property type="entry name" value="Sugar/inositol_transpt"/>
</dbReference>
<dbReference type="GO" id="GO:0005351">
    <property type="term" value="F:carbohydrate:proton symporter activity"/>
    <property type="evidence" value="ECO:0007669"/>
    <property type="project" value="TreeGrafter"/>
</dbReference>
<keyword evidence="12" id="KW-1185">Reference proteome</keyword>
<evidence type="ECO:0000256" key="3">
    <source>
        <dbReference type="ARBA" id="ARBA00022448"/>
    </source>
</evidence>
<evidence type="ECO:0000259" key="10">
    <source>
        <dbReference type="PROSITE" id="PS50850"/>
    </source>
</evidence>
<dbReference type="SUPFAM" id="SSF103473">
    <property type="entry name" value="MFS general substrate transporter"/>
    <property type="match status" value="1"/>
</dbReference>
<dbReference type="InterPro" id="IPR036259">
    <property type="entry name" value="MFS_trans_sf"/>
</dbReference>
<keyword evidence="6 9" id="KW-0472">Membrane</keyword>
<dbReference type="InterPro" id="IPR020846">
    <property type="entry name" value="MFS_dom"/>
</dbReference>
<comment type="catalytic activity">
    <reaction evidence="7">
        <text>myo-inositol(out) + H(+)(out) = myo-inositol(in) + H(+)(in)</text>
        <dbReference type="Rhea" id="RHEA:60364"/>
        <dbReference type="ChEBI" id="CHEBI:15378"/>
        <dbReference type="ChEBI" id="CHEBI:17268"/>
    </reaction>
</comment>
<dbReference type="AlphaFoldDB" id="A0A4V4LT37"/>
<feature type="transmembrane region" description="Helical" evidence="9">
    <location>
        <begin position="99"/>
        <end position="123"/>
    </location>
</feature>
<dbReference type="GO" id="GO:0016020">
    <property type="term" value="C:membrane"/>
    <property type="evidence" value="ECO:0007669"/>
    <property type="project" value="UniProtKB-SubCell"/>
</dbReference>
<dbReference type="OrthoDB" id="2544694at2759"/>
<comment type="similarity">
    <text evidence="2 8">Belongs to the major facilitator superfamily. Sugar transporter (TC 2.A.1.1) family.</text>
</comment>
<dbReference type="PROSITE" id="PS50850">
    <property type="entry name" value="MFS"/>
    <property type="match status" value="1"/>
</dbReference>
<sequence>MARKENKEEVEQPQYEDGSIPTYMGAHGNKLVWLITATATTGFLLFGYDQGVMAGLITSKQFGDTFPAVLPEHQHLAYGFANTTNSVVPTNTPAHSRAALIQATYTSIYEVGCLFGALGALLFGDWMGRRRMMFTGAGVMVVGTLIQVTAFDGHKAPEQFCIGRVITGIGNGLNTSTIPSWQAETSKSHNRGVLVCIEASMIAIGTVISYWIDVGLSYNYDPMDVTWRFPIAFQIAFAIGLVGGAMFLPESPRWLLSKGREDEGRRVVASLNSVPENSAEAHHHTNIMADGIRMMTETQGKAKRRDVLTGGKTQHLRRTILGASSQIFQQIGGCNAVIYFSPVIFEEYLGLERKLALILAGVNVSVYALCACVSYFIIERVGRRKMFLAGSFGQAMSMFILMGCTIPFGLEGPTDHSKMVLNGSVLGQFLFLAFFGATWLELPWLYPAEINPLRIRTNANAISTMSNWSWNFAVVQWTPPMLAAINWGTFLFFGIINLCFVPIVYFFYPETAGRSLEEIDVIFALGYTEGKSYVSVANSMPKLSSEEVKSEAARLGLTADAKDVEQEGEAANLPAYETNENADLQAVPKGG</sequence>
<name>A0A4V4LT37_9BASI</name>
<organism evidence="11 12">
    <name type="scientific">Wallemia hederae</name>
    <dbReference type="NCBI Taxonomy" id="1540922"/>
    <lineage>
        <taxon>Eukaryota</taxon>
        <taxon>Fungi</taxon>
        <taxon>Dikarya</taxon>
        <taxon>Basidiomycota</taxon>
        <taxon>Wallemiomycotina</taxon>
        <taxon>Wallemiomycetes</taxon>
        <taxon>Wallemiales</taxon>
        <taxon>Wallemiaceae</taxon>
        <taxon>Wallemia</taxon>
    </lineage>
</organism>
<dbReference type="NCBIfam" id="TIGR00879">
    <property type="entry name" value="SP"/>
    <property type="match status" value="1"/>
</dbReference>
<feature type="transmembrane region" description="Helical" evidence="9">
    <location>
        <begin position="425"/>
        <end position="446"/>
    </location>
</feature>
<evidence type="ECO:0000256" key="7">
    <source>
        <dbReference type="ARBA" id="ARBA00049119"/>
    </source>
</evidence>
<dbReference type="PANTHER" id="PTHR48022:SF55">
    <property type="entry name" value="SUGAR TRANSPORTER STL1"/>
    <property type="match status" value="1"/>
</dbReference>
<evidence type="ECO:0000256" key="2">
    <source>
        <dbReference type="ARBA" id="ARBA00010992"/>
    </source>
</evidence>
<evidence type="ECO:0000256" key="8">
    <source>
        <dbReference type="RuleBase" id="RU003346"/>
    </source>
</evidence>
<feature type="transmembrane region" description="Helical" evidence="9">
    <location>
        <begin position="327"/>
        <end position="345"/>
    </location>
</feature>
<keyword evidence="3 8" id="KW-0813">Transport</keyword>
<feature type="transmembrane region" description="Helical" evidence="9">
    <location>
        <begin position="31"/>
        <end position="48"/>
    </location>
</feature>
<dbReference type="Gene3D" id="1.20.1250.20">
    <property type="entry name" value="MFS general substrate transporter like domains"/>
    <property type="match status" value="1"/>
</dbReference>